<evidence type="ECO:0000259" key="1">
    <source>
        <dbReference type="PROSITE" id="PS51186"/>
    </source>
</evidence>
<evidence type="ECO:0000313" key="3">
    <source>
        <dbReference type="Proteomes" id="UP000321337"/>
    </source>
</evidence>
<dbReference type="AlphaFoldDB" id="A0A512L826"/>
<evidence type="ECO:0000313" key="2">
    <source>
        <dbReference type="EMBL" id="GEP30633.1"/>
    </source>
</evidence>
<dbReference type="InterPro" id="IPR016181">
    <property type="entry name" value="Acyl_CoA_acyltransferase"/>
</dbReference>
<dbReference type="InterPro" id="IPR000182">
    <property type="entry name" value="GNAT_dom"/>
</dbReference>
<organism evidence="2 3">
    <name type="scientific">Sulfuriferula plumbiphila</name>
    <dbReference type="NCBI Taxonomy" id="171865"/>
    <lineage>
        <taxon>Bacteria</taxon>
        <taxon>Pseudomonadati</taxon>
        <taxon>Pseudomonadota</taxon>
        <taxon>Betaproteobacteria</taxon>
        <taxon>Nitrosomonadales</taxon>
        <taxon>Sulfuricellaceae</taxon>
        <taxon>Sulfuriferula</taxon>
    </lineage>
</organism>
<sequence length="258" mass="29037">MMAIQRRKPADEWSRTIVEFQSPHKLRELCIPQSGDRVGAQNIPVDQQKFKIRLAANEDRVQSASLLIQKMYSWRGYQAGEMGQDPNRITLLAFDIDKIVGTLTLGLDSQVGLLVDELYKPEVDGLRAQGRRVCEIIKLALDEGLGSKPVLAALFHISFIYGHNIHQGTDFVIEVNPRHVGFYRRMLGFELLGGERMCNRVNAPAVLLRLDLSYARQQIEKLGGVAHKPPGEKSLYPYGFSKLDEEGITQRLLHGTDS</sequence>
<name>A0A512L826_9PROT</name>
<dbReference type="SUPFAM" id="SSF55729">
    <property type="entry name" value="Acyl-CoA N-acyltransferases (Nat)"/>
    <property type="match status" value="1"/>
</dbReference>
<dbReference type="PROSITE" id="PS51186">
    <property type="entry name" value="GNAT"/>
    <property type="match status" value="1"/>
</dbReference>
<keyword evidence="3" id="KW-1185">Reference proteome</keyword>
<proteinExistence type="predicted"/>
<dbReference type="GO" id="GO:0016747">
    <property type="term" value="F:acyltransferase activity, transferring groups other than amino-acyl groups"/>
    <property type="evidence" value="ECO:0007669"/>
    <property type="project" value="InterPro"/>
</dbReference>
<feature type="domain" description="N-acetyltransferase" evidence="1">
    <location>
        <begin position="50"/>
        <end position="213"/>
    </location>
</feature>
<accession>A0A512L826</accession>
<dbReference type="InterPro" id="IPR054597">
    <property type="entry name" value="FeeM_cat"/>
</dbReference>
<gene>
    <name evidence="2" type="ORF">TPL01_17710</name>
</gene>
<dbReference type="Gene3D" id="3.40.630.30">
    <property type="match status" value="1"/>
</dbReference>
<dbReference type="RefSeq" id="WP_223264550.1">
    <property type="nucleotide sequence ID" value="NZ_AP021884.1"/>
</dbReference>
<dbReference type="EMBL" id="BKAD01000016">
    <property type="protein sequence ID" value="GEP30633.1"/>
    <property type="molecule type" value="Genomic_DNA"/>
</dbReference>
<protein>
    <recommendedName>
        <fullName evidence="1">N-acetyltransferase domain-containing protein</fullName>
    </recommendedName>
</protein>
<dbReference type="Pfam" id="PF21926">
    <property type="entry name" value="FeeM"/>
    <property type="match status" value="1"/>
</dbReference>
<dbReference type="Proteomes" id="UP000321337">
    <property type="component" value="Unassembled WGS sequence"/>
</dbReference>
<comment type="caution">
    <text evidence="2">The sequence shown here is derived from an EMBL/GenBank/DDBJ whole genome shotgun (WGS) entry which is preliminary data.</text>
</comment>
<reference evidence="2 3" key="1">
    <citation type="submission" date="2019-07" db="EMBL/GenBank/DDBJ databases">
        <title>Whole genome shotgun sequence of Thiobacillus plumbophilus NBRC 107929.</title>
        <authorList>
            <person name="Hosoyama A."/>
            <person name="Uohara A."/>
            <person name="Ohji S."/>
            <person name="Ichikawa N."/>
        </authorList>
    </citation>
    <scope>NUCLEOTIDE SEQUENCE [LARGE SCALE GENOMIC DNA]</scope>
    <source>
        <strain evidence="2 3">NBRC 107929</strain>
    </source>
</reference>